<sequence length="332" mass="35880">MRVVSLLPSATDTLVALGLHRQLLVGRSHECDLQEVADVPSVTESKLGNLDEECCVINQAMSTCKSGLGDVAMWSPNPSQSELLMSNGLAVYTTHLAELRKLRPDVILTQVQDIPCWLQGTAETVPQWEVALEQCIGYHCRIVHLTANSMAEVYTDMQAVAEAVGAGDKGRTLVADMKRRLQVAADVCKGRPVPRVVCVQWPDPWFAAGSWVPELIRMAGGRDVMGREEEAVQFSPEELQGTAPDVVLFALCGFSLRQSLQEATKAVAAARGAFKATPAAKAGRLVAFDGTRLFSRPGPLLADTLEALVEALHSEAQPFGHEGRGWARVAMP</sequence>
<dbReference type="Pfam" id="PF01497">
    <property type="entry name" value="Peripla_BP_2"/>
    <property type="match status" value="1"/>
</dbReference>
<proteinExistence type="predicted"/>
<name>A0A7S1X490_9CHLO</name>
<reference evidence="2" key="1">
    <citation type="submission" date="2021-01" db="EMBL/GenBank/DDBJ databases">
        <authorList>
            <person name="Corre E."/>
            <person name="Pelletier E."/>
            <person name="Niang G."/>
            <person name="Scheremetjew M."/>
            <person name="Finn R."/>
            <person name="Kale V."/>
            <person name="Holt S."/>
            <person name="Cochrane G."/>
            <person name="Meng A."/>
            <person name="Brown T."/>
            <person name="Cohen L."/>
        </authorList>
    </citation>
    <scope>NUCLEOTIDE SEQUENCE</scope>
    <source>
        <strain evidence="2">PLY429</strain>
    </source>
</reference>
<dbReference type="InterPro" id="IPR051030">
    <property type="entry name" value="Vitamin_B12-ABC_binding"/>
</dbReference>
<dbReference type="SUPFAM" id="SSF53807">
    <property type="entry name" value="Helical backbone' metal receptor"/>
    <property type="match status" value="1"/>
</dbReference>
<dbReference type="Gene3D" id="3.40.50.1980">
    <property type="entry name" value="Nitrogenase molybdenum iron protein domain"/>
    <property type="match status" value="2"/>
</dbReference>
<gene>
    <name evidence="2" type="ORF">TCHU04912_LOCUS11066</name>
</gene>
<dbReference type="PANTHER" id="PTHR42860:SF3">
    <property type="entry name" value="FE_B12 PERIPLASMIC-BINDING DOMAIN-CONTAINING PROTEIN"/>
    <property type="match status" value="1"/>
</dbReference>
<evidence type="ECO:0000313" key="2">
    <source>
        <dbReference type="EMBL" id="CAD9208828.1"/>
    </source>
</evidence>
<dbReference type="InterPro" id="IPR002491">
    <property type="entry name" value="ABC_transptr_periplasmic_BD"/>
</dbReference>
<feature type="domain" description="Fe/B12 periplasmic-binding" evidence="1">
    <location>
        <begin position="2"/>
        <end position="316"/>
    </location>
</feature>
<accession>A0A7S1X490</accession>
<evidence type="ECO:0000259" key="1">
    <source>
        <dbReference type="PROSITE" id="PS50983"/>
    </source>
</evidence>
<dbReference type="AlphaFoldDB" id="A0A7S1X490"/>
<dbReference type="PANTHER" id="PTHR42860">
    <property type="entry name" value="VITAMIN B12-BINDING PROTEIN"/>
    <property type="match status" value="1"/>
</dbReference>
<organism evidence="2">
    <name type="scientific">Tetraselmis chuii</name>
    <dbReference type="NCBI Taxonomy" id="63592"/>
    <lineage>
        <taxon>Eukaryota</taxon>
        <taxon>Viridiplantae</taxon>
        <taxon>Chlorophyta</taxon>
        <taxon>core chlorophytes</taxon>
        <taxon>Chlorodendrophyceae</taxon>
        <taxon>Chlorodendrales</taxon>
        <taxon>Chlorodendraceae</taxon>
        <taxon>Tetraselmis</taxon>
    </lineage>
</organism>
<dbReference type="EMBL" id="HBGG01021276">
    <property type="protein sequence ID" value="CAD9208828.1"/>
    <property type="molecule type" value="Transcribed_RNA"/>
</dbReference>
<protein>
    <recommendedName>
        <fullName evidence="1">Fe/B12 periplasmic-binding domain-containing protein</fullName>
    </recommendedName>
</protein>
<dbReference type="PROSITE" id="PS50983">
    <property type="entry name" value="FE_B12_PBP"/>
    <property type="match status" value="1"/>
</dbReference>